<evidence type="ECO:0000313" key="4">
    <source>
        <dbReference type="EMBL" id="KAB7514779.1"/>
    </source>
</evidence>
<dbReference type="InterPro" id="IPR006059">
    <property type="entry name" value="SBP"/>
</dbReference>
<dbReference type="SUPFAM" id="SSF53850">
    <property type="entry name" value="Periplasmic binding protein-like II"/>
    <property type="match status" value="1"/>
</dbReference>
<keyword evidence="5" id="KW-1185">Reference proteome</keyword>
<comment type="caution">
    <text evidence="4">The sequence shown here is derived from an EMBL/GenBank/DDBJ whole genome shotgun (WGS) entry which is preliminary data.</text>
</comment>
<protein>
    <submittedName>
        <fullName evidence="4">Extracellular solute-binding protein</fullName>
    </submittedName>
</protein>
<dbReference type="Proteomes" id="UP000326865">
    <property type="component" value="Unassembled WGS sequence"/>
</dbReference>
<organism evidence="4 5">
    <name type="scientific">Halosegnis rubeus</name>
    <dbReference type="NCBI Taxonomy" id="2212850"/>
    <lineage>
        <taxon>Archaea</taxon>
        <taxon>Methanobacteriati</taxon>
        <taxon>Methanobacteriota</taxon>
        <taxon>Stenosarchaea group</taxon>
        <taxon>Halobacteria</taxon>
        <taxon>Halobacteriales</taxon>
        <taxon>Natronomonadaceae</taxon>
        <taxon>Halosegnis</taxon>
    </lineage>
</organism>
<dbReference type="Pfam" id="PF13416">
    <property type="entry name" value="SBP_bac_8"/>
    <property type="match status" value="1"/>
</dbReference>
<evidence type="ECO:0000256" key="1">
    <source>
        <dbReference type="ARBA" id="ARBA00004196"/>
    </source>
</evidence>
<evidence type="ECO:0000313" key="5">
    <source>
        <dbReference type="Proteomes" id="UP000326865"/>
    </source>
</evidence>
<reference evidence="4 5" key="1">
    <citation type="submission" date="2019-10" db="EMBL/GenBank/DDBJ databases">
        <title>Unraveling microbial dark matter from salterns through culturing: the case of the genus Halosegnis.</title>
        <authorList>
            <person name="Duran-Viseras A."/>
            <person name="Andrei A.-S."/>
            <person name="Vera-Gargallo B."/>
            <person name="Ghai R."/>
            <person name="Sanchez-Porro C."/>
            <person name="Ventosa A."/>
        </authorList>
    </citation>
    <scope>NUCLEOTIDE SEQUENCE [LARGE SCALE GENOMIC DNA]</scope>
    <source>
        <strain evidence="4 5">F18-79</strain>
    </source>
</reference>
<evidence type="ECO:0000256" key="3">
    <source>
        <dbReference type="ARBA" id="ARBA00022729"/>
    </source>
</evidence>
<name>A0A5N5U8M2_9EURY</name>
<dbReference type="PANTHER" id="PTHR43649">
    <property type="entry name" value="ARABINOSE-BINDING PROTEIN-RELATED"/>
    <property type="match status" value="1"/>
</dbReference>
<accession>A0A5N5U8M2</accession>
<sequence length="470" mass="50453">MMDAQQSRRSVLKTTGLAATVGLAGMAGCSSLGGGTGGGNAAQQINFENLGNREASENVELEFWISIGAEDLVQGIVDRFNEQSDSITVSVSNQGNYNEVWNQTQQAQTAGSPPGIVHLNAVSTLPAWAEDVVIPAEDLIGPEIDRSNFVSAVSNYYVIDDTLLGLPFGVSTVACSYNRSAFEQAGLASHPDDVELTTFDDWQTAADAVMAETEMSSGVTWPQIGWFYETFFATQGQNVVNNENGRASPATASYFDSDAARRMYEWNSSMYESNRYQLSADWSEARQAFLSGQVAVQMDSSAALAALSGGAREAGFEHGVGTVPSATTDGREGPIIGGGALFVPTGIDGAKLKAAAELMLWLSQPEQQAEWHMSTGYYPLSREAITIAEEQGFYEESPQFRRAFEQFASRPETPATAGAFTYDHGEMRTEIVNGLDRLYGGNSVEDVVSSTKSNVDDVLARASDADPRSE</sequence>
<dbReference type="AlphaFoldDB" id="A0A5N5U8M2"/>
<dbReference type="EMBL" id="QKKZ01000002">
    <property type="protein sequence ID" value="KAB7514779.1"/>
    <property type="molecule type" value="Genomic_DNA"/>
</dbReference>
<keyword evidence="3" id="KW-0732">Signal</keyword>
<comment type="subcellular location">
    <subcellularLocation>
        <location evidence="1">Cell envelope</location>
    </subcellularLocation>
</comment>
<dbReference type="Gene3D" id="3.40.190.10">
    <property type="entry name" value="Periplasmic binding protein-like II"/>
    <property type="match status" value="2"/>
</dbReference>
<dbReference type="InterPro" id="IPR006311">
    <property type="entry name" value="TAT_signal"/>
</dbReference>
<evidence type="ECO:0000256" key="2">
    <source>
        <dbReference type="ARBA" id="ARBA00022448"/>
    </source>
</evidence>
<proteinExistence type="predicted"/>
<gene>
    <name evidence="4" type="ORF">DM867_06600</name>
</gene>
<dbReference type="PANTHER" id="PTHR43649:SF31">
    <property type="entry name" value="SN-GLYCEROL-3-PHOSPHATE-BINDING PERIPLASMIC PROTEIN UGPB"/>
    <property type="match status" value="1"/>
</dbReference>
<dbReference type="InterPro" id="IPR050490">
    <property type="entry name" value="Bact_solute-bd_prot1"/>
</dbReference>
<keyword evidence="2" id="KW-0813">Transport</keyword>
<dbReference type="PROSITE" id="PS51318">
    <property type="entry name" value="TAT"/>
    <property type="match status" value="1"/>
</dbReference>